<reference evidence="2 3" key="1">
    <citation type="submission" date="2015-07" db="EMBL/GenBank/DDBJ databases">
        <title>Emmonsia species relationships and genome sequence.</title>
        <authorList>
            <consortium name="The Broad Institute Genomics Platform"/>
            <person name="Cuomo C.A."/>
            <person name="Munoz J.F."/>
            <person name="Imamovic A."/>
            <person name="Priest M.E."/>
            <person name="Young S."/>
            <person name="Clay O.K."/>
            <person name="McEwen J.G."/>
        </authorList>
    </citation>
    <scope>NUCLEOTIDE SEQUENCE [LARGE SCALE GENOMIC DNA]</scope>
    <source>
        <strain evidence="2 3">UAMH 9510</strain>
    </source>
</reference>
<gene>
    <name evidence="2" type="ORF">AJ78_06681</name>
</gene>
<dbReference type="AlphaFoldDB" id="A0A1J9Q9C4"/>
<evidence type="ECO:0000313" key="2">
    <source>
        <dbReference type="EMBL" id="OJD12783.1"/>
    </source>
</evidence>
<evidence type="ECO:0000313" key="3">
    <source>
        <dbReference type="Proteomes" id="UP000182235"/>
    </source>
</evidence>
<dbReference type="SUPFAM" id="SSF52266">
    <property type="entry name" value="SGNH hydrolase"/>
    <property type="match status" value="1"/>
</dbReference>
<dbReference type="InterPro" id="IPR045136">
    <property type="entry name" value="Iah1-like"/>
</dbReference>
<proteinExistence type="predicted"/>
<dbReference type="STRING" id="1447872.A0A1J9Q9C4"/>
<dbReference type="Gene3D" id="3.40.50.1110">
    <property type="entry name" value="SGNH hydrolase"/>
    <property type="match status" value="1"/>
</dbReference>
<dbReference type="PANTHER" id="PTHR14209">
    <property type="entry name" value="ISOAMYL ACETATE-HYDROLYZING ESTERASE 1"/>
    <property type="match status" value="1"/>
</dbReference>
<comment type="caution">
    <text evidence="2">The sequence shown here is derived from an EMBL/GenBank/DDBJ whole genome shotgun (WGS) entry which is preliminary data.</text>
</comment>
<dbReference type="OrthoDB" id="671439at2759"/>
<name>A0A1J9Q9C4_9EURO</name>
<dbReference type="Pfam" id="PF13472">
    <property type="entry name" value="Lipase_GDSL_2"/>
    <property type="match status" value="1"/>
</dbReference>
<dbReference type="EMBL" id="LGRN01000366">
    <property type="protein sequence ID" value="OJD12783.1"/>
    <property type="molecule type" value="Genomic_DNA"/>
</dbReference>
<dbReference type="Proteomes" id="UP000182235">
    <property type="component" value="Unassembled WGS sequence"/>
</dbReference>
<evidence type="ECO:0000259" key="1">
    <source>
        <dbReference type="Pfam" id="PF13472"/>
    </source>
</evidence>
<dbReference type="PANTHER" id="PTHR14209:SF19">
    <property type="entry name" value="ISOAMYL ACETATE-HYDROLYZING ESTERASE 1 HOMOLOG"/>
    <property type="match status" value="1"/>
</dbReference>
<keyword evidence="3" id="KW-1185">Reference proteome</keyword>
<accession>A0A1J9Q9C4</accession>
<dbReference type="InterPro" id="IPR036514">
    <property type="entry name" value="SGNH_hydro_sf"/>
</dbReference>
<feature type="domain" description="SGNH hydrolase-type esterase" evidence="1">
    <location>
        <begin position="15"/>
        <end position="173"/>
    </location>
</feature>
<dbReference type="VEuPathDB" id="FungiDB:AJ78_06681"/>
<sequence>MTKSSTPKDYPRIYLFGDSLTERACYESDNGFAWKLEQYYEGRVEVVNNGFASNLISTPPVSFTSSETTKSLRGEFEREIIKAIENRGPPAPLFITIFLGANDACLSPWGAYVPLQEYEEHIRHYVNRILHHPDAQSTKVILITPPPIDVHSPGMGPAADLPEVADVMQSIAKVSRGHKTWASKRAFAEKIVEIGREFEGKTDRVAVLDFWTAVTKAACKEQGVSEEGFHELNIKERLPGSGLLGAEEFGSEFFCDGLHFGRKVC</sequence>
<protein>
    <recommendedName>
        <fullName evidence="1">SGNH hydrolase-type esterase domain-containing protein</fullName>
    </recommendedName>
</protein>
<organism evidence="2 3">
    <name type="scientific">Emergomyces pasteurianus Ep9510</name>
    <dbReference type="NCBI Taxonomy" id="1447872"/>
    <lineage>
        <taxon>Eukaryota</taxon>
        <taxon>Fungi</taxon>
        <taxon>Dikarya</taxon>
        <taxon>Ascomycota</taxon>
        <taxon>Pezizomycotina</taxon>
        <taxon>Eurotiomycetes</taxon>
        <taxon>Eurotiomycetidae</taxon>
        <taxon>Onygenales</taxon>
        <taxon>Ajellomycetaceae</taxon>
        <taxon>Emergomyces</taxon>
    </lineage>
</organism>
<dbReference type="InterPro" id="IPR013830">
    <property type="entry name" value="SGNH_hydro"/>
</dbReference>